<dbReference type="EMBL" id="LSYV01000068">
    <property type="protein sequence ID" value="KXZ44493.1"/>
    <property type="molecule type" value="Genomic_DNA"/>
</dbReference>
<keyword evidence="4" id="KW-1185">Reference proteome</keyword>
<feature type="transmembrane region" description="Helical" evidence="2">
    <location>
        <begin position="429"/>
        <end position="453"/>
    </location>
</feature>
<dbReference type="OrthoDB" id="535345at2759"/>
<name>A0A150G3Y9_GONPE</name>
<protein>
    <submittedName>
        <fullName evidence="3">Uncharacterized protein</fullName>
    </submittedName>
</protein>
<reference evidence="4" key="1">
    <citation type="journal article" date="2016" name="Nat. Commun.">
        <title>The Gonium pectorale genome demonstrates co-option of cell cycle regulation during the evolution of multicellularity.</title>
        <authorList>
            <person name="Hanschen E.R."/>
            <person name="Marriage T.N."/>
            <person name="Ferris P.J."/>
            <person name="Hamaji T."/>
            <person name="Toyoda A."/>
            <person name="Fujiyama A."/>
            <person name="Neme R."/>
            <person name="Noguchi H."/>
            <person name="Minakuchi Y."/>
            <person name="Suzuki M."/>
            <person name="Kawai-Toyooka H."/>
            <person name="Smith D.R."/>
            <person name="Sparks H."/>
            <person name="Anderson J."/>
            <person name="Bakaric R."/>
            <person name="Luria V."/>
            <person name="Karger A."/>
            <person name="Kirschner M.W."/>
            <person name="Durand P.M."/>
            <person name="Michod R.E."/>
            <person name="Nozaki H."/>
            <person name="Olson B.J."/>
        </authorList>
    </citation>
    <scope>NUCLEOTIDE SEQUENCE [LARGE SCALE GENOMIC DNA]</scope>
    <source>
        <strain evidence="4">NIES-2863</strain>
    </source>
</reference>
<accession>A0A150G3Y9</accession>
<comment type="caution">
    <text evidence="3">The sequence shown here is derived from an EMBL/GenBank/DDBJ whole genome shotgun (WGS) entry which is preliminary data.</text>
</comment>
<feature type="compositionally biased region" description="Basic and acidic residues" evidence="1">
    <location>
        <begin position="364"/>
        <end position="376"/>
    </location>
</feature>
<keyword evidence="2" id="KW-1133">Transmembrane helix</keyword>
<feature type="region of interest" description="Disordered" evidence="1">
    <location>
        <begin position="1"/>
        <end position="39"/>
    </location>
</feature>
<gene>
    <name evidence="3" type="ORF">GPECTOR_67g334</name>
</gene>
<feature type="region of interest" description="Disordered" evidence="1">
    <location>
        <begin position="355"/>
        <end position="376"/>
    </location>
</feature>
<evidence type="ECO:0000313" key="4">
    <source>
        <dbReference type="Proteomes" id="UP000075714"/>
    </source>
</evidence>
<feature type="transmembrane region" description="Helical" evidence="2">
    <location>
        <begin position="125"/>
        <end position="149"/>
    </location>
</feature>
<feature type="compositionally biased region" description="Basic and acidic residues" evidence="1">
    <location>
        <begin position="886"/>
        <end position="895"/>
    </location>
</feature>
<feature type="compositionally biased region" description="Basic and acidic residues" evidence="1">
    <location>
        <begin position="13"/>
        <end position="24"/>
    </location>
</feature>
<feature type="region of interest" description="Disordered" evidence="1">
    <location>
        <begin position="876"/>
        <end position="895"/>
    </location>
</feature>
<feature type="transmembrane region" description="Helical" evidence="2">
    <location>
        <begin position="169"/>
        <end position="190"/>
    </location>
</feature>
<sequence>MGEGDKGSPGVEDVERQQPDEKASVAKQDAAPKSPKDSAFKRFMAGPYFDVIPPEFERIPNAKRAAKVKEEAGAAQNAPQEAPPVDYLGRLKAIAMNPVDVDGVYGLTQEELVPLPFDIPKWHAYLVDILLGTYQVAQATIVMFISIYVENQERAWKDGNGYTRSWLPLVKALIIVYPLVTLIIMVSLTLEYSMRRFMYYRLLSMRILVDWKNIKPWNSVFFFYFIGTWVLMNAWAIYGLAKYYNKDGNDTVQLLIYYMKLLSTESRLVSLNQIFERAPVEAQRLLEFTYVIEEEELIKECYDFAAFNQRAFVFRLVNLLTCGLMYKDWANSGKDIKFDIERLKRSAPNREAVEANVDQALGRPPKEERKPADHDQVVVEERGEPEPMVTCCPCWRPVWWAYTNAYASLHSLNCSVLVHYKTWPFRPDIAMLTLIQILGILAVGAIVVLGWQFSTRESNCTKSAKTCSTCLAVHERYFASAEPLCSTMESVIARIVASTNGTWLSNGVREERYCNWACYGNFTPTPPGMSCPAQTYEGNAVTDETLHPFFVKERDLRKRFLFTAGLAERADNDTAVFYLAFSRLTYIKDALKRGELSAAPKPVDLTGKDFVVLVGYGPGAAHEEPAPDHIAVIAQCGRLAADSLEEADAIAAMFVSAEEGKVFKAQRRGPRKTAKGALPLKTAGMTYNAFNPDATGWYAHLRNMPGLQASFRALLARVTATLRRLFPAAMNDLDRYHGRQTYFGSTDTGGFCTMSLARDYFNMLHLDDRDPPISFVTWWLTGEGSLLGGAFVLASLGITFTPLHGTALCLNTKQVYHGTAPVLAGVGAGGVQRMGSAVWHRRAVIEKMMTARKKKLPPFSEDAAGHIKGTDIWGWRRCPLPSSPPPKEDGSAAVT</sequence>
<proteinExistence type="predicted"/>
<evidence type="ECO:0000256" key="1">
    <source>
        <dbReference type="SAM" id="MobiDB-lite"/>
    </source>
</evidence>
<evidence type="ECO:0000256" key="2">
    <source>
        <dbReference type="SAM" id="Phobius"/>
    </source>
</evidence>
<keyword evidence="2" id="KW-0472">Membrane</keyword>
<dbReference type="AlphaFoldDB" id="A0A150G3Y9"/>
<organism evidence="3 4">
    <name type="scientific">Gonium pectorale</name>
    <name type="common">Green alga</name>
    <dbReference type="NCBI Taxonomy" id="33097"/>
    <lineage>
        <taxon>Eukaryota</taxon>
        <taxon>Viridiplantae</taxon>
        <taxon>Chlorophyta</taxon>
        <taxon>core chlorophytes</taxon>
        <taxon>Chlorophyceae</taxon>
        <taxon>CS clade</taxon>
        <taxon>Chlamydomonadales</taxon>
        <taxon>Volvocaceae</taxon>
        <taxon>Gonium</taxon>
    </lineage>
</organism>
<keyword evidence="2" id="KW-0812">Transmembrane</keyword>
<dbReference type="Proteomes" id="UP000075714">
    <property type="component" value="Unassembled WGS sequence"/>
</dbReference>
<evidence type="ECO:0000313" key="3">
    <source>
        <dbReference type="EMBL" id="KXZ44493.1"/>
    </source>
</evidence>
<feature type="transmembrane region" description="Helical" evidence="2">
    <location>
        <begin position="220"/>
        <end position="241"/>
    </location>
</feature>